<name>A0ABQ9JNS4_9CUCU</name>
<keyword evidence="2" id="KW-1185">Reference proteome</keyword>
<evidence type="ECO:0000313" key="2">
    <source>
        <dbReference type="Proteomes" id="UP001162164"/>
    </source>
</evidence>
<organism evidence="1 2">
    <name type="scientific">Molorchus minor</name>
    <dbReference type="NCBI Taxonomy" id="1323400"/>
    <lineage>
        <taxon>Eukaryota</taxon>
        <taxon>Metazoa</taxon>
        <taxon>Ecdysozoa</taxon>
        <taxon>Arthropoda</taxon>
        <taxon>Hexapoda</taxon>
        <taxon>Insecta</taxon>
        <taxon>Pterygota</taxon>
        <taxon>Neoptera</taxon>
        <taxon>Endopterygota</taxon>
        <taxon>Coleoptera</taxon>
        <taxon>Polyphaga</taxon>
        <taxon>Cucujiformia</taxon>
        <taxon>Chrysomeloidea</taxon>
        <taxon>Cerambycidae</taxon>
        <taxon>Lamiinae</taxon>
        <taxon>Monochamini</taxon>
        <taxon>Molorchus</taxon>
    </lineage>
</organism>
<comment type="caution">
    <text evidence="1">The sequence shown here is derived from an EMBL/GenBank/DDBJ whole genome shotgun (WGS) entry which is preliminary data.</text>
</comment>
<protein>
    <submittedName>
        <fullName evidence="1">Uncharacterized protein</fullName>
    </submittedName>
</protein>
<dbReference type="EMBL" id="JAPWTJ010000349">
    <property type="protein sequence ID" value="KAJ8979337.1"/>
    <property type="molecule type" value="Genomic_DNA"/>
</dbReference>
<proteinExistence type="predicted"/>
<gene>
    <name evidence="1" type="ORF">NQ317_006972</name>
</gene>
<accession>A0ABQ9JNS4</accession>
<evidence type="ECO:0000313" key="1">
    <source>
        <dbReference type="EMBL" id="KAJ8979337.1"/>
    </source>
</evidence>
<dbReference type="Proteomes" id="UP001162164">
    <property type="component" value="Unassembled WGS sequence"/>
</dbReference>
<sequence>MAKRTSGEPVLTDYVKKTDSLVTSTPNKSYVNRNYGVINTGLGDNKKDSSLLKSFMRPSWEKTESDIVLKHSEARRSIRESLEARRREVESQFAKEAENMRRRSSRPIEINSLNLSNSLNTTTGSNSTAGDEFSFIQILDFIIFNVNQNVQIPQHVSNSTMSMKIDVRLAAALLPSFDSPQEEVQWGQVR</sequence>
<reference evidence="1" key="1">
    <citation type="journal article" date="2023" name="Insect Mol. Biol.">
        <title>Genome sequencing provides insights into the evolution of gene families encoding plant cell wall-degrading enzymes in longhorned beetles.</title>
        <authorList>
            <person name="Shin N.R."/>
            <person name="Okamura Y."/>
            <person name="Kirsch R."/>
            <person name="Pauchet Y."/>
        </authorList>
    </citation>
    <scope>NUCLEOTIDE SEQUENCE</scope>
    <source>
        <strain evidence="1">MMC_N1</strain>
    </source>
</reference>